<name>A0AAD8SFF0_LOLMU</name>
<feature type="compositionally biased region" description="Basic and acidic residues" evidence="2">
    <location>
        <begin position="870"/>
        <end position="887"/>
    </location>
</feature>
<evidence type="ECO:0000313" key="6">
    <source>
        <dbReference type="Proteomes" id="UP001231189"/>
    </source>
</evidence>
<feature type="compositionally biased region" description="Basic and acidic residues" evidence="2">
    <location>
        <begin position="1026"/>
        <end position="1044"/>
    </location>
</feature>
<keyword evidence="1" id="KW-0862">Zinc</keyword>
<keyword evidence="1" id="KW-0863">Zinc-finger</keyword>
<dbReference type="Proteomes" id="UP001231189">
    <property type="component" value="Unassembled WGS sequence"/>
</dbReference>
<feature type="region of interest" description="Disordered" evidence="2">
    <location>
        <begin position="489"/>
        <end position="602"/>
    </location>
</feature>
<feature type="region of interest" description="Disordered" evidence="2">
    <location>
        <begin position="1088"/>
        <end position="1110"/>
    </location>
</feature>
<dbReference type="PANTHER" id="PTHR33170">
    <property type="entry name" value="DUF4283 DOMAIN-CONTAINING PROTEIN-RELATED"/>
    <property type="match status" value="1"/>
</dbReference>
<dbReference type="EMBL" id="JAUUTY010000004">
    <property type="protein sequence ID" value="KAK1650203.1"/>
    <property type="molecule type" value="Genomic_DNA"/>
</dbReference>
<dbReference type="GO" id="GO:0003824">
    <property type="term" value="F:catalytic activity"/>
    <property type="evidence" value="ECO:0007669"/>
    <property type="project" value="InterPro"/>
</dbReference>
<dbReference type="GO" id="GO:0003676">
    <property type="term" value="F:nucleic acid binding"/>
    <property type="evidence" value="ECO:0007669"/>
    <property type="project" value="InterPro"/>
</dbReference>
<feature type="region of interest" description="Disordered" evidence="2">
    <location>
        <begin position="193"/>
        <end position="225"/>
    </location>
</feature>
<dbReference type="InterPro" id="IPR001878">
    <property type="entry name" value="Znf_CCHC"/>
</dbReference>
<dbReference type="InterPro" id="IPR036691">
    <property type="entry name" value="Endo/exonu/phosph_ase_sf"/>
</dbReference>
<keyword evidence="1" id="KW-0479">Metal-binding</keyword>
<dbReference type="Pfam" id="PF00098">
    <property type="entry name" value="zf-CCHC"/>
    <property type="match status" value="1"/>
</dbReference>
<gene>
    <name evidence="5" type="ORF">QYE76_068008</name>
</gene>
<evidence type="ECO:0000259" key="4">
    <source>
        <dbReference type="PROSITE" id="PS50878"/>
    </source>
</evidence>
<dbReference type="InterPro" id="IPR000477">
    <property type="entry name" value="RT_dom"/>
</dbReference>
<feature type="region of interest" description="Disordered" evidence="2">
    <location>
        <begin position="842"/>
        <end position="909"/>
    </location>
</feature>
<reference evidence="5" key="1">
    <citation type="submission" date="2023-07" db="EMBL/GenBank/DDBJ databases">
        <title>A chromosome-level genome assembly of Lolium multiflorum.</title>
        <authorList>
            <person name="Chen Y."/>
            <person name="Copetti D."/>
            <person name="Kolliker R."/>
            <person name="Studer B."/>
        </authorList>
    </citation>
    <scope>NUCLEOTIDE SEQUENCE</scope>
    <source>
        <strain evidence="5">02402/16</strain>
        <tissue evidence="5">Leaf</tissue>
    </source>
</reference>
<evidence type="ECO:0000259" key="3">
    <source>
        <dbReference type="PROSITE" id="PS50158"/>
    </source>
</evidence>
<comment type="caution">
    <text evidence="5">The sequence shown here is derived from an EMBL/GenBank/DDBJ whole genome shotgun (WGS) entry which is preliminary data.</text>
</comment>
<feature type="compositionally biased region" description="Basic and acidic residues" evidence="2">
    <location>
        <begin position="1005"/>
        <end position="1015"/>
    </location>
</feature>
<organism evidence="5 6">
    <name type="scientific">Lolium multiflorum</name>
    <name type="common">Italian ryegrass</name>
    <name type="synonym">Lolium perenne subsp. multiflorum</name>
    <dbReference type="NCBI Taxonomy" id="4521"/>
    <lineage>
        <taxon>Eukaryota</taxon>
        <taxon>Viridiplantae</taxon>
        <taxon>Streptophyta</taxon>
        <taxon>Embryophyta</taxon>
        <taxon>Tracheophyta</taxon>
        <taxon>Spermatophyta</taxon>
        <taxon>Magnoliopsida</taxon>
        <taxon>Liliopsida</taxon>
        <taxon>Poales</taxon>
        <taxon>Poaceae</taxon>
        <taxon>BOP clade</taxon>
        <taxon>Pooideae</taxon>
        <taxon>Poodae</taxon>
        <taxon>Poeae</taxon>
        <taxon>Poeae Chloroplast Group 2 (Poeae type)</taxon>
        <taxon>Loliodinae</taxon>
        <taxon>Loliinae</taxon>
        <taxon>Lolium</taxon>
    </lineage>
</organism>
<dbReference type="InterPro" id="IPR036875">
    <property type="entry name" value="Znf_CCHC_sf"/>
</dbReference>
<dbReference type="Gene3D" id="4.10.60.10">
    <property type="entry name" value="Zinc finger, CCHC-type"/>
    <property type="match status" value="1"/>
</dbReference>
<sequence length="1905" mass="209849">MDKLKAKPEYFGEALEICEEQGLIPLMTFSHDYSKEIICQFYATVVFLEDEGGFRSLKWMTREHVMEATWEEFARGIGYELPEFEINFFKIHLQAKPMAKEKMANLYIPGRMLCGSAYNLLPVYDIMNRIYRSTINPKDTNHDEVHGFLVNLLVRTHEMRGSGKQLDIMDFIWHEMRPRAMCLTARRPWRTSDARDAARGVGSSPPIRRRAAHRSSARRIRGDRGAEARALLSGRAAASSGDEGVSASDYDGDVTWAAGPGVASLGDFFGHELQLLAGSPPVDLLEVEKTTPHQIQSPSVASAAETTFLLSSVDFPTLPSGGTGRSLVPGSASTAPVLMVGTVPICVAVAGAPPPPGGADRSQLGFVTPSVGSLADLGLAAVVGPPNAGPPDLGPPTVSSGERLDSCHVPQGQNITGQIVSRDLGTHLSDFAPAPPILKWFWLKSGTLDPSLGFPASQQDISRNHHRAKLLHSHLDPVSGVLSHELMDRNWRGGNSGKRSYEAFSGRAARRRDQDLRQRLDREQAIQRRHQNAWDDNSQRTRDEGRYDRDQQLPPPPPLNQRGRDSGKGTGPRRNRPPRNPQGADPIGPQAGLSESVAGESSGGDVTRIICYKCGQSGHMQVDCTANPFCVNCKKEGHLTAMCSIFSKLQEPFWAGFGGDGNGFFCLEVAEEELQKPKVNSALVCIEAGELTAEQVDAEFKDLVEEEWDWQVHKVSETDFSLVFPSKESLRMAIRGGGIKLPTSQCHALVMSNTADPNAVEQLVEVKIKLLGVPPPFRYSDRLLVGARELGRPLSVDDASLAIKEGPVRMTVGCRAPVQLPDSITLFVNMQGFRVRVIREDAPAAPGPLSPPPHHKPAADDDEDDAADSDGDRWDGCRGRHASKETQKSAPKKNPAARNQGKDVVAGRKSVPLTATYPCTDKELPLNTLPKTVFSQYGSNLTKDGDIFPMVAQIVASASLPSSNLEEESTMDSEPLLSISVSDLCTPGGGASSGQNFATPFKAKSLSEEEKKEVDWQSPNSAAEEDVLRRDKERRSKSNNDRPSKAHTPVLTEVATQLEFSDDNVPASKLVGDQLQGGQVIPELAAPVARAPRSRASPVDASRKSARGQGLTEGPVLERAMRAAVDKDPEVLSLLRAKELAQAELAQARSIAEAKLVKEKAAAEAEKLSNTVSAQEGPSPVPVGGFGGRGRRTLLKEYLRSHQIDVVCLQETVKQDFTDQELRSLEVGEKFFWSWLPATGRSGGMLMGFRDSCFEIGRIDVGQFFLSATILWRVGKIKLDIMGIYGPADHAYSREFLTEITNKINSLNEPLIMGGDFNLIRSQQDKNNDRINWARLNMFNEAISDWAVREIPRTGARFTWTNKQLNPVRSVLDRVFISPSLEPSFPLCSVVAETSLGSDHTPLIMDTGEDNPIKSNRFFFETGWFETEGFHQLLTQVWERLGSHIGGRDIVDWWQGMSGGLRQFLRGWSKNIGKEQRLLKLQLLGQIKQLDEEADSIGLEEEGWAFRYHLEDQLVNIYKLEEEYWRQRGRLRWALQGDANTAYFHAVANGRRRKCLISSLTTDTGPISDKRLIQEHVYSFYRELLGSEQPRLCSIAPDAWDATSRVNAAENLHLALTFSEEELEAVVKDMKTDTAPGPDGFPVAFFQRCWPLVKHGILHILNDFILGRIDVARLNFGVISLIPKVPGADRITQYRPIALINVIFKVVSKAFATKLDPIAHRIISQNQTAFIKGRFILDGALALQEIIHELKSKKLGGILLKLDFEKAYDRVNWAFLTEVLRAKGFDSGAVHRIMQLVTGGQTAISINGEDGPFFRNKRGLRQGDPLSPLLFNFMAEALSVMLSKACETGHIAGVLWTPLAKAQDRANLLEMARQLRLLHAGMVASDQQGSQMAQAYATTPLADVP</sequence>
<feature type="domain" description="CCHC-type" evidence="3">
    <location>
        <begin position="611"/>
        <end position="624"/>
    </location>
</feature>
<protein>
    <submittedName>
        <fullName evidence="5">Uncharacterized protein</fullName>
    </submittedName>
</protein>
<dbReference type="InterPro" id="IPR043502">
    <property type="entry name" value="DNA/RNA_pol_sf"/>
</dbReference>
<dbReference type="GO" id="GO:0008270">
    <property type="term" value="F:zinc ion binding"/>
    <property type="evidence" value="ECO:0007669"/>
    <property type="project" value="UniProtKB-KW"/>
</dbReference>
<feature type="compositionally biased region" description="Low complexity" evidence="2">
    <location>
        <begin position="1088"/>
        <end position="1100"/>
    </location>
</feature>
<evidence type="ECO:0000313" key="5">
    <source>
        <dbReference type="EMBL" id="KAK1650203.1"/>
    </source>
</evidence>
<accession>A0AAD8SFF0</accession>
<feature type="compositionally biased region" description="Basic residues" evidence="2">
    <location>
        <begin position="207"/>
        <end position="219"/>
    </location>
</feature>
<evidence type="ECO:0000256" key="2">
    <source>
        <dbReference type="SAM" id="MobiDB-lite"/>
    </source>
</evidence>
<feature type="region of interest" description="Disordered" evidence="2">
    <location>
        <begin position="990"/>
        <end position="1049"/>
    </location>
</feature>
<dbReference type="Gene3D" id="3.60.10.10">
    <property type="entry name" value="Endonuclease/exonuclease/phosphatase"/>
    <property type="match status" value="1"/>
</dbReference>
<evidence type="ECO:0000256" key="1">
    <source>
        <dbReference type="PROSITE-ProRule" id="PRU00047"/>
    </source>
</evidence>
<dbReference type="PROSITE" id="PS50158">
    <property type="entry name" value="ZF_CCHC"/>
    <property type="match status" value="1"/>
</dbReference>
<dbReference type="CDD" id="cd01650">
    <property type="entry name" value="RT_nLTR_like"/>
    <property type="match status" value="1"/>
</dbReference>
<feature type="compositionally biased region" description="Acidic residues" evidence="2">
    <location>
        <begin position="860"/>
        <end position="869"/>
    </location>
</feature>
<dbReference type="SUPFAM" id="SSF57756">
    <property type="entry name" value="Retrovirus zinc finger-like domains"/>
    <property type="match status" value="1"/>
</dbReference>
<proteinExistence type="predicted"/>
<dbReference type="SUPFAM" id="SSF56672">
    <property type="entry name" value="DNA/RNA polymerases"/>
    <property type="match status" value="1"/>
</dbReference>
<dbReference type="PROSITE" id="PS50878">
    <property type="entry name" value="RT_POL"/>
    <property type="match status" value="1"/>
</dbReference>
<dbReference type="SUPFAM" id="SSF56219">
    <property type="entry name" value="DNase I-like"/>
    <property type="match status" value="1"/>
</dbReference>
<dbReference type="Pfam" id="PF03372">
    <property type="entry name" value="Exo_endo_phos"/>
    <property type="match status" value="1"/>
</dbReference>
<dbReference type="Pfam" id="PF00078">
    <property type="entry name" value="RVT_1"/>
    <property type="match status" value="1"/>
</dbReference>
<feature type="domain" description="Reverse transcriptase" evidence="4">
    <location>
        <begin position="1663"/>
        <end position="1905"/>
    </location>
</feature>
<dbReference type="InterPro" id="IPR005135">
    <property type="entry name" value="Endo/exonuclease/phosphatase"/>
</dbReference>
<feature type="compositionally biased region" description="Basic and acidic residues" evidence="2">
    <location>
        <begin position="537"/>
        <end position="551"/>
    </location>
</feature>
<dbReference type="SMART" id="SM00343">
    <property type="entry name" value="ZnF_C2HC"/>
    <property type="match status" value="2"/>
</dbReference>
<feature type="compositionally biased region" description="Basic and acidic residues" evidence="2">
    <location>
        <begin position="511"/>
        <end position="526"/>
    </location>
</feature>
<keyword evidence="6" id="KW-1185">Reference proteome</keyword>